<name>A0A4D7K4P9_9BACT</name>
<sequence>MFDFQKLTVYQKGKLFVQGIDELLYSVTNADLDPPSLRFAKQGRWGSRIRKEDERNESEIRPLFCFFTLSTSNTLSTTASA</sequence>
<keyword evidence="2" id="KW-1185">Reference proteome</keyword>
<evidence type="ECO:0000313" key="1">
    <source>
        <dbReference type="EMBL" id="QCK15814.1"/>
    </source>
</evidence>
<dbReference type="Proteomes" id="UP000298616">
    <property type="component" value="Chromosome"/>
</dbReference>
<accession>A0A4D7K4P9</accession>
<gene>
    <name evidence="1" type="ORF">DCC35_14195</name>
</gene>
<dbReference type="KEGG" id="fpf:DCC35_14195"/>
<reference evidence="1 2" key="1">
    <citation type="submission" date="2018-04" db="EMBL/GenBank/DDBJ databases">
        <title>Complete genome uncultured novel isolate.</title>
        <authorList>
            <person name="Merlino G."/>
        </authorList>
    </citation>
    <scope>NUCLEOTIDE SEQUENCE [LARGE SCALE GENOMIC DNA]</scope>
    <source>
        <strain evidence="2">R1DC9</strain>
    </source>
</reference>
<proteinExistence type="predicted"/>
<dbReference type="AlphaFoldDB" id="A0A4D7K4P9"/>
<protein>
    <submittedName>
        <fullName evidence="1">Uncharacterized protein</fullName>
    </submittedName>
</protein>
<dbReference type="EMBL" id="CP028923">
    <property type="protein sequence ID" value="QCK15814.1"/>
    <property type="molecule type" value="Genomic_DNA"/>
</dbReference>
<evidence type="ECO:0000313" key="2">
    <source>
        <dbReference type="Proteomes" id="UP000298616"/>
    </source>
</evidence>
<organism evidence="1 2">
    <name type="scientific">Mangrovivirga cuniculi</name>
    <dbReference type="NCBI Taxonomy" id="2715131"/>
    <lineage>
        <taxon>Bacteria</taxon>
        <taxon>Pseudomonadati</taxon>
        <taxon>Bacteroidota</taxon>
        <taxon>Cytophagia</taxon>
        <taxon>Cytophagales</taxon>
        <taxon>Mangrovivirgaceae</taxon>
        <taxon>Mangrovivirga</taxon>
    </lineage>
</organism>